<organism evidence="2 3">
    <name type="scientific">Mycoplasmopsis californica</name>
    <dbReference type="NCBI Taxonomy" id="2113"/>
    <lineage>
        <taxon>Bacteria</taxon>
        <taxon>Bacillati</taxon>
        <taxon>Mycoplasmatota</taxon>
        <taxon>Mycoplasmoidales</taxon>
        <taxon>Metamycoplasmataceae</taxon>
        <taxon>Mycoplasmopsis</taxon>
    </lineage>
</organism>
<dbReference type="Proteomes" id="UP000027088">
    <property type="component" value="Chromosome"/>
</dbReference>
<accession>A0A059XS34</accession>
<gene>
    <name evidence="2" type="ORF">MCFN_02450</name>
</gene>
<evidence type="ECO:0000256" key="1">
    <source>
        <dbReference type="SAM" id="Coils"/>
    </source>
</evidence>
<dbReference type="eggNOG" id="ENOG5031YES">
    <property type="taxonomic scope" value="Bacteria"/>
</dbReference>
<proteinExistence type="predicted"/>
<keyword evidence="3" id="KW-1185">Reference proteome</keyword>
<name>A0A059XS34_9BACT</name>
<evidence type="ECO:0000313" key="3">
    <source>
        <dbReference type="Proteomes" id="UP000027088"/>
    </source>
</evidence>
<dbReference type="KEGG" id="mcr:MCFN_02450"/>
<evidence type="ECO:0000313" key="2">
    <source>
        <dbReference type="EMBL" id="AIA29623.1"/>
    </source>
</evidence>
<reference evidence="2 3" key="1">
    <citation type="journal article" date="2014" name="Genome Announc.">
        <title>Complete Genome Sequence of the Bovine Mastitis Pathogen Mycoplasma californicum Strain ST-6T (ATCC 33461T).</title>
        <authorList>
            <person name="Calcutt M.J."/>
            <person name="Foecking M.F."/>
            <person name="Fox L.K."/>
        </authorList>
    </citation>
    <scope>NUCLEOTIDE SEQUENCE [LARGE SCALE GENOMIC DNA]</scope>
    <source>
        <strain evidence="2 3">ST-6</strain>
    </source>
</reference>
<feature type="coiled-coil region" evidence="1">
    <location>
        <begin position="163"/>
        <end position="208"/>
    </location>
</feature>
<feature type="coiled-coil region" evidence="1">
    <location>
        <begin position="266"/>
        <end position="324"/>
    </location>
</feature>
<dbReference type="EMBL" id="CP007521">
    <property type="protein sequence ID" value="AIA29623.1"/>
    <property type="molecule type" value="Genomic_DNA"/>
</dbReference>
<sequence length="1876" mass="213930">MHRQLATWKKEINELNSNLQTKELQLKNRVHNTATTLEAHQDLLATLNQAAKELDGIDKNAFPELYKNLTDAILVNRAVLSGDSEESTGQINTKLFALKQAIDKVAVSKEAKEKLSKLQEVKTNQFKEDGDNTPRAIFAQIDDQIQKEIDNFQKIIDDPKSSKVQIENATEAMERAIERHNEEKLRISQRLDNEIKSLDDLINSYESKEDTLGITHDANSEIGKLKAEFEALKSKTKTDNSPSAFDQLTSEKIQAVKNKLDLAYQKDKFFSKKKEIDAKIKDLEAKINSNPAVNGAGANGKSVVEQLREAVEAMNQDTQNSNQIYDTANIIKHVAKLDALSDLITTQDKIIEKVKTDTDKYKELATQFKEAKILGTSGQATANNPTLESIQNLTQNLEDTLDSFSTLEEVKKDVSKLVEDTKNAFDSKIATVSFSVPEVKTQIDELLNSYQTEINNINQTSNLHEDKKKVHAVESKTKKVRNNIDRIVEYASKIDQAQTKQKSASEAPLREALSMIKETLQQKIDTAKADFKDFTKFASAEKEIDTVLAKLDKFEIANAKFKELKALIDAIEYKQGHDTAMTPESKKQQINAFFNKLVEFATGMVGNTDDISIQLLGNTVEKTKELVKLQKEKLAKYDTLGTFEFESQNYGYEIDVKNIGDIVLKSVPEVKNQVFVATELDDQLSKLHNQLEKDSSQAKILYEARKAAFEHIQEVFTKDKKALDDAKTDENDKTYSELDKDMVIYFKEAVADISKVQPIDKASEITAKWKTFDTTVALRPTYMKLAKVVAETTKKKEEASKESHKSTYLLETINGTDAMVEKINKKSATTTADNYYYRQKNNTLLQKDINDIEANTAKIDVFRLHSEKESELKDSSLDEPAKKILEKRLTLFADEISKNTSISTGKVETLKKEYIEGSQLSFATLIKSSDELSKTIKEAEKFIPTDDAYLNSSNESSEMIELYNELKKLFAEAKDLLTNVTHATDYSLEGKRQNVIDKISNDSYGVISKLKAQKTRELNSALVEINNIKTYIKENFQNENGVWNNGFESLDITTEAKQQFDGWQKIKTSNEFLVDVNKKIESQKEKVFTYSSDRLKAFNTIFKKYIDYLNSVTVPSINNAPETLRNYLGLDKFFDEYEKDLQDAEGLVAKNYDQKLYEAQSRAINNQFNKLIADYKSLNSISSSSLKQVEKDLDAFNAELNDSNDTLYKKIEEASKKNSGQDNINQQLKQQIDKVKTAITAVEHKETSFTPSGKLDNFKNVGSDSSQTQGYERVFASYKADTQKMLEAIGELDKLIYGQNETDESSLQGVYNNLITKLDLTEMLQLIASNNHRENNANNKVFDSLISVYNAQYDSLKNSNKIATDAVLQNKNSNFELKLSALQGVYNPGISLIKWINEKPNKSLFFNVLTLENSKKMRDIKPLSKKQDGDKTRDLLFEDFRDAVKALDRSNNKTELDITSESSILDLFEKFNILKGNDNYFNTDNVKVYLTRDSANSDWTPEFLQADTSIKKTKINLKIKYTKPMNVPSNFFKFVDTFEIEFKDIWITFNTLKKFNIIKSDMVSNNSTNNDEYRRNKAIFEASKAGWSSKTFGINLLTIFANNATYMKEKGLQILREDVSFEDDKWNDAIDNKIEKHKQITSNFKDVSPELYNAIKTQSNYDWSTSGEKVKYKIKLNNKLLQAKGKKWKPAKFAGKQFMFWYQTGSDLTNETNNFKSFIPFFITIPVVSEDGTQYGVIHLYYENYIETQWNSWDGFAFKNIVPNGQRNKTHWYLFIPGGDNPNKLQSVVNSEINKYKSVTSDEKELNNIKATVFAENFAKIYTDKLNKPTDKPNVYRNNSKEKIDSWSGQKMFNIIDKYELSVRIYPENKEGESNE</sequence>
<protein>
    <submittedName>
        <fullName evidence="2">Uncharacterized protein</fullName>
    </submittedName>
</protein>
<dbReference type="RefSeq" id="WP_038561977.1">
    <property type="nucleotide sequence ID" value="NZ_CP007521.1"/>
</dbReference>
<feature type="coiled-coil region" evidence="1">
    <location>
        <begin position="1186"/>
        <end position="1245"/>
    </location>
</feature>
<keyword evidence="1" id="KW-0175">Coiled coil</keyword>